<evidence type="ECO:0000313" key="3">
    <source>
        <dbReference type="Proteomes" id="UP001143330"/>
    </source>
</evidence>
<accession>A0A9W6JYS7</accession>
<dbReference type="Proteomes" id="UP001143330">
    <property type="component" value="Unassembled WGS sequence"/>
</dbReference>
<keyword evidence="1" id="KW-0732">Signal</keyword>
<reference evidence="2" key="1">
    <citation type="journal article" date="2014" name="Int. J. Syst. Evol. Microbiol.">
        <title>Complete genome sequence of Corynebacterium casei LMG S-19264T (=DSM 44701T), isolated from a smear-ripened cheese.</title>
        <authorList>
            <consortium name="US DOE Joint Genome Institute (JGI-PGF)"/>
            <person name="Walter F."/>
            <person name="Albersmeier A."/>
            <person name="Kalinowski J."/>
            <person name="Ruckert C."/>
        </authorList>
    </citation>
    <scope>NUCLEOTIDE SEQUENCE</scope>
    <source>
        <strain evidence="2">VKM B-2789</strain>
    </source>
</reference>
<dbReference type="EMBL" id="BSFM01000017">
    <property type="protein sequence ID" value="GLK85732.1"/>
    <property type="molecule type" value="Genomic_DNA"/>
</dbReference>
<dbReference type="AlphaFoldDB" id="A0A9W6JYS7"/>
<evidence type="ECO:0000313" key="2">
    <source>
        <dbReference type="EMBL" id="GLK85732.1"/>
    </source>
</evidence>
<keyword evidence="3" id="KW-1185">Reference proteome</keyword>
<name>A0A9W6JYS7_9HYPH</name>
<sequence>MSIPFTTLRRSAAASLCLGALVLAAVPALADKAAADACAAGLNADGKTIYAASFASISSGGDVRGVVTDKTRSLAMGGKIDRGAARTNAEAAGKCLALAGS</sequence>
<reference evidence="2" key="2">
    <citation type="submission" date="2023-01" db="EMBL/GenBank/DDBJ databases">
        <authorList>
            <person name="Sun Q."/>
            <person name="Evtushenko L."/>
        </authorList>
    </citation>
    <scope>NUCLEOTIDE SEQUENCE</scope>
    <source>
        <strain evidence="2">VKM B-2789</strain>
    </source>
</reference>
<protein>
    <submittedName>
        <fullName evidence="2">Uncharacterized protein</fullName>
    </submittedName>
</protein>
<comment type="caution">
    <text evidence="2">The sequence shown here is derived from an EMBL/GenBank/DDBJ whole genome shotgun (WGS) entry which is preliminary data.</text>
</comment>
<proteinExistence type="predicted"/>
<organism evidence="2 3">
    <name type="scientific">Ancylobacter defluvii</name>
    <dbReference type="NCBI Taxonomy" id="1282440"/>
    <lineage>
        <taxon>Bacteria</taxon>
        <taxon>Pseudomonadati</taxon>
        <taxon>Pseudomonadota</taxon>
        <taxon>Alphaproteobacteria</taxon>
        <taxon>Hyphomicrobiales</taxon>
        <taxon>Xanthobacteraceae</taxon>
        <taxon>Ancylobacter</taxon>
    </lineage>
</organism>
<gene>
    <name evidence="2" type="ORF">GCM10017653_38020</name>
</gene>
<evidence type="ECO:0000256" key="1">
    <source>
        <dbReference type="SAM" id="SignalP"/>
    </source>
</evidence>
<feature type="signal peptide" evidence="1">
    <location>
        <begin position="1"/>
        <end position="30"/>
    </location>
</feature>
<dbReference type="RefSeq" id="WP_213359468.1">
    <property type="nucleotide sequence ID" value="NZ_BSFM01000017.1"/>
</dbReference>
<feature type="chain" id="PRO_5040924501" evidence="1">
    <location>
        <begin position="31"/>
        <end position="101"/>
    </location>
</feature>